<accession>A0AA96RGT2</accession>
<dbReference type="PANTHER" id="PTHR43205">
    <property type="entry name" value="PROSTAGLANDIN REDUCTASE"/>
    <property type="match status" value="1"/>
</dbReference>
<evidence type="ECO:0000259" key="2">
    <source>
        <dbReference type="SMART" id="SM00829"/>
    </source>
</evidence>
<dbReference type="InterPro" id="IPR045010">
    <property type="entry name" value="MDR_fam"/>
</dbReference>
<feature type="domain" description="Enoyl reductase (ER)" evidence="2">
    <location>
        <begin position="20"/>
        <end position="330"/>
    </location>
</feature>
<dbReference type="GO" id="GO:0016628">
    <property type="term" value="F:oxidoreductase activity, acting on the CH-CH group of donors, NAD or NADP as acceptor"/>
    <property type="evidence" value="ECO:0007669"/>
    <property type="project" value="InterPro"/>
</dbReference>
<dbReference type="InterPro" id="IPR041694">
    <property type="entry name" value="ADH_N_2"/>
</dbReference>
<dbReference type="Pfam" id="PF00107">
    <property type="entry name" value="ADH_zinc_N"/>
    <property type="match status" value="1"/>
</dbReference>
<gene>
    <name evidence="3" type="ORF">MJA45_10245</name>
</gene>
<dbReference type="Gene3D" id="3.40.50.720">
    <property type="entry name" value="NAD(P)-binding Rossmann-like Domain"/>
    <property type="match status" value="1"/>
</dbReference>
<dbReference type="Pfam" id="PF16884">
    <property type="entry name" value="ADH_N_2"/>
    <property type="match status" value="1"/>
</dbReference>
<dbReference type="AlphaFoldDB" id="A0AA96RGT2"/>
<dbReference type="CDD" id="cd05288">
    <property type="entry name" value="PGDH"/>
    <property type="match status" value="1"/>
</dbReference>
<dbReference type="InterPro" id="IPR013149">
    <property type="entry name" value="ADH-like_C"/>
</dbReference>
<dbReference type="EMBL" id="CP130318">
    <property type="protein sequence ID" value="WNQ13377.1"/>
    <property type="molecule type" value="Genomic_DNA"/>
</dbReference>
<evidence type="ECO:0000313" key="4">
    <source>
        <dbReference type="Proteomes" id="UP001305702"/>
    </source>
</evidence>
<evidence type="ECO:0000256" key="1">
    <source>
        <dbReference type="ARBA" id="ARBA00023002"/>
    </source>
</evidence>
<dbReference type="Proteomes" id="UP001305702">
    <property type="component" value="Chromosome"/>
</dbReference>
<name>A0AA96RGT2_9BACL</name>
<dbReference type="FunFam" id="3.40.50.720:FF:000121">
    <property type="entry name" value="Prostaglandin reductase 2"/>
    <property type="match status" value="1"/>
</dbReference>
<dbReference type="PANTHER" id="PTHR43205:SF7">
    <property type="entry name" value="PROSTAGLANDIN REDUCTASE 1"/>
    <property type="match status" value="1"/>
</dbReference>
<dbReference type="SMART" id="SM00829">
    <property type="entry name" value="PKS_ER"/>
    <property type="match status" value="1"/>
</dbReference>
<dbReference type="RefSeq" id="WP_315607157.1">
    <property type="nucleotide sequence ID" value="NZ_CP130318.1"/>
</dbReference>
<dbReference type="SUPFAM" id="SSF51735">
    <property type="entry name" value="NAD(P)-binding Rossmann-fold domains"/>
    <property type="match status" value="1"/>
</dbReference>
<keyword evidence="1" id="KW-0560">Oxidoreductase</keyword>
<keyword evidence="4" id="KW-1185">Reference proteome</keyword>
<sequence length="336" mass="36150">MSDNQQIHLTRRPQGMPQAGDFSFVEAQMPEIGEGQALVRTLYLSVDPYLRGRMSDKKSYVAPFEVGKMLSGGIVGQVEESRTPSLARGDIVTGHLGWQRYAAVTPGQVTKVDPTLAPISTALGVLGMTGLTAYFGLLDIGRPKEGETVVVSGAAGAVGMIVGQIARIKGARAVGIAGSAEKTEYLIRELGFDAAVNYKNDNFREELEKACPQGVDVYFDNVGGEVSDAVLAHLNKGARIPLCGQISMYNLEKPDIGPRIQPQLLINSALMKGFIVGEYAARFGDGVRELAGWLKEDKLKYAENIVDGFENTIEAFLGLFSGENVGKQLVKVAEPR</sequence>
<protein>
    <submittedName>
        <fullName evidence="3">NADP-dependent oxidoreductase</fullName>
    </submittedName>
</protein>
<dbReference type="SUPFAM" id="SSF50129">
    <property type="entry name" value="GroES-like"/>
    <property type="match status" value="2"/>
</dbReference>
<dbReference type="KEGG" id="paun:MJA45_10245"/>
<dbReference type="Gene3D" id="3.90.180.10">
    <property type="entry name" value="Medium-chain alcohol dehydrogenases, catalytic domain"/>
    <property type="match status" value="1"/>
</dbReference>
<dbReference type="InterPro" id="IPR020843">
    <property type="entry name" value="ER"/>
</dbReference>
<reference evidence="3 4" key="1">
    <citation type="submission" date="2022-02" db="EMBL/GenBank/DDBJ databases">
        <title>Paenibacillus sp. MBLB1776 Whole Genome Shotgun Sequencing.</title>
        <authorList>
            <person name="Hwang C.Y."/>
            <person name="Cho E.-S."/>
            <person name="Seo M.-J."/>
        </authorList>
    </citation>
    <scope>NUCLEOTIDE SEQUENCE [LARGE SCALE GENOMIC DNA]</scope>
    <source>
        <strain evidence="3 4">MBLB1776</strain>
    </source>
</reference>
<organism evidence="3 4">
    <name type="scientific">Paenibacillus aurantius</name>
    <dbReference type="NCBI Taxonomy" id="2918900"/>
    <lineage>
        <taxon>Bacteria</taxon>
        <taxon>Bacillati</taxon>
        <taxon>Bacillota</taxon>
        <taxon>Bacilli</taxon>
        <taxon>Bacillales</taxon>
        <taxon>Paenibacillaceae</taxon>
        <taxon>Paenibacillus</taxon>
    </lineage>
</organism>
<proteinExistence type="predicted"/>
<dbReference type="InterPro" id="IPR036291">
    <property type="entry name" value="NAD(P)-bd_dom_sf"/>
</dbReference>
<dbReference type="InterPro" id="IPR011032">
    <property type="entry name" value="GroES-like_sf"/>
</dbReference>
<evidence type="ECO:0000313" key="3">
    <source>
        <dbReference type="EMBL" id="WNQ13377.1"/>
    </source>
</evidence>